<dbReference type="GO" id="GO:0045881">
    <property type="term" value="P:positive regulation of sporulation resulting in formation of a cellular spore"/>
    <property type="evidence" value="ECO:0007669"/>
    <property type="project" value="InterPro"/>
</dbReference>
<keyword evidence="4" id="KW-1185">Reference proteome</keyword>
<gene>
    <name evidence="3" type="ORF">D8M06_12880</name>
</gene>
<evidence type="ECO:0000313" key="3">
    <source>
        <dbReference type="EMBL" id="RKQ32272.1"/>
    </source>
</evidence>
<sequence>MNIKNLIHFLFKTAIIGGVAGLIISFFVQYNVYAANLSPFNFMELIGLIIFNIGLGLTFSVLSMTGFFAYLFVHRYGISLFRSFWPTVQVLLIVFVIFDLIYFPYQATKGEVSLLWYILMAFALLGYGWLVALRKAKETKKSAFIPALFFMVVMTTVEWVPGLQAEGTEYAWLMIAPLLACNTYQLLVLHRINKKVDATNKQSKKRTSSNNKKKSVKDA</sequence>
<accession>A0A495A0U0</accession>
<feature type="transmembrane region" description="Helical" evidence="2">
    <location>
        <begin position="114"/>
        <end position="132"/>
    </location>
</feature>
<keyword evidence="2" id="KW-1133">Transmembrane helix</keyword>
<dbReference type="Proteomes" id="UP000269301">
    <property type="component" value="Unassembled WGS sequence"/>
</dbReference>
<organism evidence="3 4">
    <name type="scientific">Oceanobacillus halophilus</name>
    <dbReference type="NCBI Taxonomy" id="930130"/>
    <lineage>
        <taxon>Bacteria</taxon>
        <taxon>Bacillati</taxon>
        <taxon>Bacillota</taxon>
        <taxon>Bacilli</taxon>
        <taxon>Bacillales</taxon>
        <taxon>Bacillaceae</taxon>
        <taxon>Oceanobacillus</taxon>
    </lineage>
</organism>
<feature type="transmembrane region" description="Helical" evidence="2">
    <location>
        <begin position="170"/>
        <end position="189"/>
    </location>
</feature>
<feature type="transmembrane region" description="Helical" evidence="2">
    <location>
        <begin position="84"/>
        <end position="102"/>
    </location>
</feature>
<feature type="transmembrane region" description="Helical" evidence="2">
    <location>
        <begin position="9"/>
        <end position="33"/>
    </location>
</feature>
<proteinExistence type="predicted"/>
<protein>
    <submittedName>
        <fullName evidence="3">KinB-signaling pathway activation protein</fullName>
    </submittedName>
</protein>
<comment type="caution">
    <text evidence="3">The sequence shown here is derived from an EMBL/GenBank/DDBJ whole genome shotgun (WGS) entry which is preliminary data.</text>
</comment>
<dbReference type="SMART" id="SM01251">
    <property type="entry name" value="KbaA"/>
    <property type="match status" value="1"/>
</dbReference>
<dbReference type="InterPro" id="IPR024164">
    <property type="entry name" value="KinB-signalling_activ"/>
</dbReference>
<dbReference type="OrthoDB" id="2374256at2"/>
<feature type="transmembrane region" description="Helical" evidence="2">
    <location>
        <begin position="144"/>
        <end position="164"/>
    </location>
</feature>
<keyword evidence="2" id="KW-0812">Transmembrane</keyword>
<dbReference type="RefSeq" id="WP_121204817.1">
    <property type="nucleotide sequence ID" value="NZ_RBZP01000011.1"/>
</dbReference>
<reference evidence="3 4" key="1">
    <citation type="journal article" date="2016" name="Int. J. Syst. Evol. Microbiol.">
        <title>Oceanobacillus halophilus sp. nov., a novel moderately halophilic bacterium from a hypersaline lake.</title>
        <authorList>
            <person name="Amoozegar M.A."/>
            <person name="Bagheri M."/>
            <person name="Makhdoumi A."/>
            <person name="Nikou M.M."/>
            <person name="Fazeli S.A.S."/>
            <person name="Schumann P."/>
            <person name="Sproer C."/>
            <person name="Sanchez-Porro C."/>
            <person name="Ventosa A."/>
        </authorList>
    </citation>
    <scope>NUCLEOTIDE SEQUENCE [LARGE SCALE GENOMIC DNA]</scope>
    <source>
        <strain evidence="3 4">DSM 23996</strain>
    </source>
</reference>
<dbReference type="AlphaFoldDB" id="A0A495A0U0"/>
<evidence type="ECO:0000313" key="4">
    <source>
        <dbReference type="Proteomes" id="UP000269301"/>
    </source>
</evidence>
<evidence type="ECO:0000256" key="2">
    <source>
        <dbReference type="SAM" id="Phobius"/>
    </source>
</evidence>
<feature type="compositionally biased region" description="Basic residues" evidence="1">
    <location>
        <begin position="202"/>
        <end position="219"/>
    </location>
</feature>
<dbReference type="PIRSF" id="PIRSF029886">
    <property type="entry name" value="KBAA"/>
    <property type="match status" value="1"/>
</dbReference>
<keyword evidence="2" id="KW-0472">Membrane</keyword>
<dbReference type="Pfam" id="PF14089">
    <property type="entry name" value="KbaA"/>
    <property type="match status" value="1"/>
</dbReference>
<feature type="region of interest" description="Disordered" evidence="1">
    <location>
        <begin position="199"/>
        <end position="219"/>
    </location>
</feature>
<dbReference type="EMBL" id="RBZP01000011">
    <property type="protein sequence ID" value="RKQ32272.1"/>
    <property type="molecule type" value="Genomic_DNA"/>
</dbReference>
<feature type="transmembrane region" description="Helical" evidence="2">
    <location>
        <begin position="45"/>
        <end position="72"/>
    </location>
</feature>
<name>A0A495A0U0_9BACI</name>
<evidence type="ECO:0000256" key="1">
    <source>
        <dbReference type="SAM" id="MobiDB-lite"/>
    </source>
</evidence>